<evidence type="ECO:0000259" key="5">
    <source>
        <dbReference type="PROSITE" id="PS50043"/>
    </source>
</evidence>
<dbReference type="PANTHER" id="PTHR44688:SF16">
    <property type="entry name" value="DNA-BINDING TRANSCRIPTIONAL ACTIVATOR DEVR_DOSR"/>
    <property type="match status" value="1"/>
</dbReference>
<reference evidence="6 7" key="1">
    <citation type="journal article" date="2013" name="Int. J. Syst. Evol. Microbiol.">
        <title>Marinoscillum luteum sp. nov., isolated from marine sediment.</title>
        <authorList>
            <person name="Cha I.T."/>
            <person name="Park S.J."/>
            <person name="Kim S.J."/>
            <person name="Kim J.G."/>
            <person name="Jung M.Y."/>
            <person name="Shin K.S."/>
            <person name="Kwon K.K."/>
            <person name="Yang S.H."/>
            <person name="Seo Y.S."/>
            <person name="Rhee S.K."/>
        </authorList>
    </citation>
    <scope>NUCLEOTIDE SEQUENCE [LARGE SCALE GENOMIC DNA]</scope>
    <source>
        <strain evidence="6 7">KCTC 23939</strain>
    </source>
</reference>
<dbReference type="InterPro" id="IPR036388">
    <property type="entry name" value="WH-like_DNA-bd_sf"/>
</dbReference>
<dbReference type="Gene3D" id="1.10.10.10">
    <property type="entry name" value="Winged helix-like DNA-binding domain superfamily/Winged helix DNA-binding domain"/>
    <property type="match status" value="1"/>
</dbReference>
<feature type="transmembrane region" description="Helical" evidence="4">
    <location>
        <begin position="35"/>
        <end position="56"/>
    </location>
</feature>
<evidence type="ECO:0000313" key="6">
    <source>
        <dbReference type="EMBL" id="MFH6985958.1"/>
    </source>
</evidence>
<dbReference type="InterPro" id="IPR000792">
    <property type="entry name" value="Tscrpt_reg_LuxR_C"/>
</dbReference>
<dbReference type="RefSeq" id="WP_395419427.1">
    <property type="nucleotide sequence ID" value="NZ_JBIPKE010000020.1"/>
</dbReference>
<dbReference type="Pfam" id="PF00196">
    <property type="entry name" value="GerE"/>
    <property type="match status" value="1"/>
</dbReference>
<dbReference type="PANTHER" id="PTHR44688">
    <property type="entry name" value="DNA-BINDING TRANSCRIPTIONAL ACTIVATOR DEVR_DOSR"/>
    <property type="match status" value="1"/>
</dbReference>
<comment type="caution">
    <text evidence="6">The sequence shown here is derived from an EMBL/GenBank/DDBJ whole genome shotgun (WGS) entry which is preliminary data.</text>
</comment>
<dbReference type="InterPro" id="IPR016032">
    <property type="entry name" value="Sig_transdc_resp-reg_C-effctor"/>
</dbReference>
<keyword evidence="2" id="KW-0238">DNA-binding</keyword>
<dbReference type="SUPFAM" id="SSF46894">
    <property type="entry name" value="C-terminal effector domain of the bipartite response regulators"/>
    <property type="match status" value="1"/>
</dbReference>
<gene>
    <name evidence="6" type="ORF">ACHKAR_21065</name>
</gene>
<keyword evidence="4" id="KW-0812">Transmembrane</keyword>
<protein>
    <submittedName>
        <fullName evidence="6">Response regulator transcription factor</fullName>
    </submittedName>
</protein>
<dbReference type="SMART" id="SM00421">
    <property type="entry name" value="HTH_LUXR"/>
    <property type="match status" value="1"/>
</dbReference>
<keyword evidence="3" id="KW-0804">Transcription</keyword>
<dbReference type="PRINTS" id="PR00038">
    <property type="entry name" value="HTHLUXR"/>
</dbReference>
<name>A0ABW7NF43_9BACT</name>
<feature type="domain" description="HTH luxR-type" evidence="5">
    <location>
        <begin position="67"/>
        <end position="132"/>
    </location>
</feature>
<keyword evidence="1" id="KW-0805">Transcription regulation</keyword>
<evidence type="ECO:0000313" key="7">
    <source>
        <dbReference type="Proteomes" id="UP001610063"/>
    </source>
</evidence>
<keyword evidence="4" id="KW-0472">Membrane</keyword>
<evidence type="ECO:0000256" key="2">
    <source>
        <dbReference type="ARBA" id="ARBA00023125"/>
    </source>
</evidence>
<feature type="transmembrane region" description="Helical" evidence="4">
    <location>
        <begin position="5"/>
        <end position="23"/>
    </location>
</feature>
<dbReference type="Proteomes" id="UP001610063">
    <property type="component" value="Unassembled WGS sequence"/>
</dbReference>
<proteinExistence type="predicted"/>
<keyword evidence="4" id="KW-1133">Transmembrane helix</keyword>
<organism evidence="6 7">
    <name type="scientific">Marinoscillum luteum</name>
    <dbReference type="NCBI Taxonomy" id="861051"/>
    <lineage>
        <taxon>Bacteria</taxon>
        <taxon>Pseudomonadati</taxon>
        <taxon>Bacteroidota</taxon>
        <taxon>Cytophagia</taxon>
        <taxon>Cytophagales</taxon>
        <taxon>Reichenbachiellaceae</taxon>
        <taxon>Marinoscillum</taxon>
    </lineage>
</organism>
<evidence type="ECO:0000256" key="4">
    <source>
        <dbReference type="SAM" id="Phobius"/>
    </source>
</evidence>
<keyword evidence="7" id="KW-1185">Reference proteome</keyword>
<dbReference type="CDD" id="cd06170">
    <property type="entry name" value="LuxR_C_like"/>
    <property type="match status" value="1"/>
</dbReference>
<dbReference type="EMBL" id="JBIPKE010000020">
    <property type="protein sequence ID" value="MFH6985958.1"/>
    <property type="molecule type" value="Genomic_DNA"/>
</dbReference>
<evidence type="ECO:0000256" key="3">
    <source>
        <dbReference type="ARBA" id="ARBA00023163"/>
    </source>
</evidence>
<accession>A0ABW7NF43</accession>
<evidence type="ECO:0000256" key="1">
    <source>
        <dbReference type="ARBA" id="ARBA00023015"/>
    </source>
</evidence>
<dbReference type="PROSITE" id="PS50043">
    <property type="entry name" value="HTH_LUXR_2"/>
    <property type="match status" value="1"/>
</dbReference>
<sequence>MKRSYWIYGGATGVLLLLLQVLHYRTMVRDLRLEVFGVVIAGIFMVLGVWVGIQLYKRRQATLIDQWRAQALQLSVRETEVLSLLVDGCSNQEIADRLFVSLNTTKTHLSNIYQKLNVSSRTQAIQKVRDLGITSSPESTKK</sequence>